<comment type="subcellular location">
    <subcellularLocation>
        <location evidence="1">Membrane</location>
        <topology evidence="1">Single-pass membrane protein</topology>
    </subcellularLocation>
</comment>
<feature type="compositionally biased region" description="Polar residues" evidence="5">
    <location>
        <begin position="290"/>
        <end position="299"/>
    </location>
</feature>
<dbReference type="OrthoDB" id="3245657at2759"/>
<protein>
    <submittedName>
        <fullName evidence="7">Uncharacterized protein</fullName>
    </submittedName>
</protein>
<evidence type="ECO:0000313" key="8">
    <source>
        <dbReference type="Proteomes" id="UP000772434"/>
    </source>
</evidence>
<evidence type="ECO:0000256" key="2">
    <source>
        <dbReference type="ARBA" id="ARBA00022692"/>
    </source>
</evidence>
<proteinExistence type="predicted"/>
<dbReference type="PANTHER" id="PTHR15549">
    <property type="entry name" value="PAIRED IMMUNOGLOBULIN-LIKE TYPE 2 RECEPTOR"/>
    <property type="match status" value="1"/>
</dbReference>
<evidence type="ECO:0000256" key="4">
    <source>
        <dbReference type="ARBA" id="ARBA00023136"/>
    </source>
</evidence>
<evidence type="ECO:0000256" key="1">
    <source>
        <dbReference type="ARBA" id="ARBA00004167"/>
    </source>
</evidence>
<gene>
    <name evidence="7" type="ORF">BDP27DRAFT_1445502</name>
</gene>
<dbReference type="GO" id="GO:0016020">
    <property type="term" value="C:membrane"/>
    <property type="evidence" value="ECO:0007669"/>
    <property type="project" value="UniProtKB-SubCell"/>
</dbReference>
<comment type="caution">
    <text evidence="7">The sequence shown here is derived from an EMBL/GenBank/DDBJ whole genome shotgun (WGS) entry which is preliminary data.</text>
</comment>
<evidence type="ECO:0000256" key="3">
    <source>
        <dbReference type="ARBA" id="ARBA00022989"/>
    </source>
</evidence>
<sequence>MANVTIDDANPSIIYLPDGAWHTRNPSTPCPGCSANPNYTMMFDGTFHDGTFDSVPGVASFPNIPLTASMSFNGTAVYIFCALAHRTSDMTFFIDGVNRSTFTQPIAPGTLYQYSVPVFSITSLSPGQHALTIQSGHVNGTKTLTLLDKIIYTAVDTSTFAASTSSQSISSTSLISSQQLPTSNADSAKSTKKNSGIIIGPIVAVVLVVALGLGLFFWWRRRKPQSGNPRRTTRDYDALSAWISEPLSLPSSHPAYSSASDGPASFGINAVAATELLSSSGRGNGPRAGPSSTAFHPSNVTSRIQVSIDNTGTPSKLYLSPTSSQPVQQRPISTDDTCSPLTFYPFSASQRHVEDENRDGPLRIAKLQL</sequence>
<feature type="region of interest" description="Disordered" evidence="5">
    <location>
        <begin position="311"/>
        <end position="333"/>
    </location>
</feature>
<accession>A0A9P5UB68</accession>
<feature type="transmembrane region" description="Helical" evidence="6">
    <location>
        <begin position="197"/>
        <end position="219"/>
    </location>
</feature>
<dbReference type="Gene3D" id="2.60.120.260">
    <property type="entry name" value="Galactose-binding domain-like"/>
    <property type="match status" value="1"/>
</dbReference>
<evidence type="ECO:0000256" key="5">
    <source>
        <dbReference type="SAM" id="MobiDB-lite"/>
    </source>
</evidence>
<dbReference type="PANTHER" id="PTHR15549:SF26">
    <property type="entry name" value="AXIAL BUDDING PATTERN PROTEIN 2-RELATED"/>
    <property type="match status" value="1"/>
</dbReference>
<name>A0A9P5UB68_9AGAR</name>
<dbReference type="Proteomes" id="UP000772434">
    <property type="component" value="Unassembled WGS sequence"/>
</dbReference>
<feature type="region of interest" description="Disordered" evidence="5">
    <location>
        <begin position="278"/>
        <end position="299"/>
    </location>
</feature>
<dbReference type="GO" id="GO:0071944">
    <property type="term" value="C:cell periphery"/>
    <property type="evidence" value="ECO:0007669"/>
    <property type="project" value="UniProtKB-ARBA"/>
</dbReference>
<keyword evidence="3 6" id="KW-1133">Transmembrane helix</keyword>
<organism evidence="7 8">
    <name type="scientific">Rhodocollybia butyracea</name>
    <dbReference type="NCBI Taxonomy" id="206335"/>
    <lineage>
        <taxon>Eukaryota</taxon>
        <taxon>Fungi</taxon>
        <taxon>Dikarya</taxon>
        <taxon>Basidiomycota</taxon>
        <taxon>Agaricomycotina</taxon>
        <taxon>Agaricomycetes</taxon>
        <taxon>Agaricomycetidae</taxon>
        <taxon>Agaricales</taxon>
        <taxon>Marasmiineae</taxon>
        <taxon>Omphalotaceae</taxon>
        <taxon>Rhodocollybia</taxon>
    </lineage>
</organism>
<keyword evidence="2 6" id="KW-0812">Transmembrane</keyword>
<evidence type="ECO:0000256" key="6">
    <source>
        <dbReference type="SAM" id="Phobius"/>
    </source>
</evidence>
<dbReference type="InterPro" id="IPR051694">
    <property type="entry name" value="Immunoregulatory_rcpt-like"/>
</dbReference>
<keyword evidence="4 6" id="KW-0472">Membrane</keyword>
<reference evidence="7" key="1">
    <citation type="submission" date="2020-11" db="EMBL/GenBank/DDBJ databases">
        <authorList>
            <consortium name="DOE Joint Genome Institute"/>
            <person name="Ahrendt S."/>
            <person name="Riley R."/>
            <person name="Andreopoulos W."/>
            <person name="Labutti K."/>
            <person name="Pangilinan J."/>
            <person name="Ruiz-Duenas F.J."/>
            <person name="Barrasa J.M."/>
            <person name="Sanchez-Garcia M."/>
            <person name="Camarero S."/>
            <person name="Miyauchi S."/>
            <person name="Serrano A."/>
            <person name="Linde D."/>
            <person name="Babiker R."/>
            <person name="Drula E."/>
            <person name="Ayuso-Fernandez I."/>
            <person name="Pacheco R."/>
            <person name="Padilla G."/>
            <person name="Ferreira P."/>
            <person name="Barriuso J."/>
            <person name="Kellner H."/>
            <person name="Castanera R."/>
            <person name="Alfaro M."/>
            <person name="Ramirez L."/>
            <person name="Pisabarro A.G."/>
            <person name="Kuo A."/>
            <person name="Tritt A."/>
            <person name="Lipzen A."/>
            <person name="He G."/>
            <person name="Yan M."/>
            <person name="Ng V."/>
            <person name="Cullen D."/>
            <person name="Martin F."/>
            <person name="Rosso M.-N."/>
            <person name="Henrissat B."/>
            <person name="Hibbett D."/>
            <person name="Martinez A.T."/>
            <person name="Grigoriev I.V."/>
        </authorList>
    </citation>
    <scope>NUCLEOTIDE SEQUENCE</scope>
    <source>
        <strain evidence="7">AH 40177</strain>
    </source>
</reference>
<evidence type="ECO:0000313" key="7">
    <source>
        <dbReference type="EMBL" id="KAF9072769.1"/>
    </source>
</evidence>
<dbReference type="EMBL" id="JADNRY010000022">
    <property type="protein sequence ID" value="KAF9072769.1"/>
    <property type="molecule type" value="Genomic_DNA"/>
</dbReference>
<dbReference type="AlphaFoldDB" id="A0A9P5UB68"/>
<keyword evidence="8" id="KW-1185">Reference proteome</keyword>